<dbReference type="KEGG" id="hhg:XM38_018890"/>
<keyword evidence="2" id="KW-0732">Signal</keyword>
<dbReference type="SUPFAM" id="SSF52833">
    <property type="entry name" value="Thioredoxin-like"/>
    <property type="match status" value="1"/>
</dbReference>
<keyword evidence="6" id="KW-0472">Membrane</keyword>
<dbReference type="PROSITE" id="PS51352">
    <property type="entry name" value="THIOREDOXIN_2"/>
    <property type="match status" value="1"/>
</dbReference>
<dbReference type="InterPro" id="IPR036249">
    <property type="entry name" value="Thioredoxin-like_sf"/>
</dbReference>
<dbReference type="InterPro" id="IPR013766">
    <property type="entry name" value="Thioredoxin_domain"/>
</dbReference>
<comment type="similarity">
    <text evidence="1">Belongs to the thioredoxin family. DsbA subfamily.</text>
</comment>
<keyword evidence="9" id="KW-1185">Reference proteome</keyword>
<sequence length="260" mass="28597">MDQSPGSGNDVSRWKWIGMGFFGAAGIALIAALVMLLTNGLPEPTVSREEDVAADPAAETDRQADLQARQQVVREVVSTLDRETLIGNSPTRGAADAEVVLFEFSDFQCPYCARGTEEVDRFLAEHEEDVLFVYKHLPLIRIHPEAVPAAKAAWAAGQQGQFWPYHDALFSNQERLGDTLYVELAETLGLDQEQFERDRNSPEAEAAIARDLALADELQINSTPTFIMGDILIPGAVPAEFFAEALERIQTYNEAQSSAQ</sequence>
<evidence type="ECO:0000259" key="7">
    <source>
        <dbReference type="PROSITE" id="PS51352"/>
    </source>
</evidence>
<keyword evidence="3" id="KW-0560">Oxidoreductase</keyword>
<keyword evidence="6" id="KW-1133">Transmembrane helix</keyword>
<keyword evidence="5" id="KW-0676">Redox-active center</keyword>
<dbReference type="AlphaFoldDB" id="A0A1Z3HKV2"/>
<evidence type="ECO:0000313" key="8">
    <source>
        <dbReference type="EMBL" id="ASC70941.1"/>
    </source>
</evidence>
<dbReference type="GO" id="GO:0016491">
    <property type="term" value="F:oxidoreductase activity"/>
    <property type="evidence" value="ECO:0007669"/>
    <property type="project" value="UniProtKB-KW"/>
</dbReference>
<evidence type="ECO:0000256" key="3">
    <source>
        <dbReference type="ARBA" id="ARBA00023002"/>
    </source>
</evidence>
<dbReference type="EMBL" id="CP021983">
    <property type="protein sequence ID" value="ASC70941.1"/>
    <property type="molecule type" value="Genomic_DNA"/>
</dbReference>
<keyword evidence="6" id="KW-0812">Transmembrane</keyword>
<dbReference type="Pfam" id="PF13462">
    <property type="entry name" value="Thioredoxin_4"/>
    <property type="match status" value="1"/>
</dbReference>
<gene>
    <name evidence="8" type="primary">nhaA2</name>
    <name evidence="8" type="ORF">XM38_018890</name>
</gene>
<reference evidence="8 9" key="1">
    <citation type="journal article" date="2016" name="Biochim. Biophys. Acta">
        <title>Characterization of red-shifted phycobilisomes isolated from the chlorophyll f-containing cyanobacterium Halomicronema hongdechloris.</title>
        <authorList>
            <person name="Li Y."/>
            <person name="Lin Y."/>
            <person name="Garvey C.J."/>
            <person name="Birch D."/>
            <person name="Corkery R.W."/>
            <person name="Loughlin P.C."/>
            <person name="Scheer H."/>
            <person name="Willows R.D."/>
            <person name="Chen M."/>
        </authorList>
    </citation>
    <scope>NUCLEOTIDE SEQUENCE [LARGE SCALE GENOMIC DNA]</scope>
    <source>
        <strain evidence="8 9">C2206</strain>
    </source>
</reference>
<accession>A0A1Z3HKV2</accession>
<feature type="transmembrane region" description="Helical" evidence="6">
    <location>
        <begin position="16"/>
        <end position="38"/>
    </location>
</feature>
<evidence type="ECO:0000256" key="1">
    <source>
        <dbReference type="ARBA" id="ARBA00005791"/>
    </source>
</evidence>
<evidence type="ECO:0000256" key="6">
    <source>
        <dbReference type="SAM" id="Phobius"/>
    </source>
</evidence>
<evidence type="ECO:0000256" key="4">
    <source>
        <dbReference type="ARBA" id="ARBA00023157"/>
    </source>
</evidence>
<dbReference type="PANTHER" id="PTHR13887:SF14">
    <property type="entry name" value="DISULFIDE BOND FORMATION PROTEIN D"/>
    <property type="match status" value="1"/>
</dbReference>
<keyword evidence="4" id="KW-1015">Disulfide bond</keyword>
<dbReference type="InterPro" id="IPR012336">
    <property type="entry name" value="Thioredoxin-like_fold"/>
</dbReference>
<dbReference type="RefSeq" id="WP_225889255.1">
    <property type="nucleotide sequence ID" value="NZ_CP021983.2"/>
</dbReference>
<protein>
    <submittedName>
        <fullName evidence="8">Na(+)/H(+) antiporter NhaA 2</fullName>
    </submittedName>
</protein>
<dbReference type="Gene3D" id="3.40.30.10">
    <property type="entry name" value="Glutaredoxin"/>
    <property type="match status" value="1"/>
</dbReference>
<evidence type="ECO:0000313" key="9">
    <source>
        <dbReference type="Proteomes" id="UP000191901"/>
    </source>
</evidence>
<feature type="domain" description="Thioredoxin" evidence="7">
    <location>
        <begin position="47"/>
        <end position="251"/>
    </location>
</feature>
<dbReference type="PANTHER" id="PTHR13887">
    <property type="entry name" value="GLUTATHIONE S-TRANSFERASE KAPPA"/>
    <property type="match status" value="1"/>
</dbReference>
<name>A0A1Z3HKV2_9CYAN</name>
<evidence type="ECO:0000256" key="5">
    <source>
        <dbReference type="ARBA" id="ARBA00023284"/>
    </source>
</evidence>
<proteinExistence type="inferred from homology"/>
<organism evidence="8 9">
    <name type="scientific">Halomicronema hongdechloris C2206</name>
    <dbReference type="NCBI Taxonomy" id="1641165"/>
    <lineage>
        <taxon>Bacteria</taxon>
        <taxon>Bacillati</taxon>
        <taxon>Cyanobacteriota</taxon>
        <taxon>Cyanophyceae</taxon>
        <taxon>Nodosilineales</taxon>
        <taxon>Nodosilineaceae</taxon>
        <taxon>Halomicronema</taxon>
    </lineage>
</organism>
<dbReference type="Proteomes" id="UP000191901">
    <property type="component" value="Chromosome"/>
</dbReference>
<evidence type="ECO:0000256" key="2">
    <source>
        <dbReference type="ARBA" id="ARBA00022729"/>
    </source>
</evidence>